<dbReference type="eggNOG" id="ENOG502QV1T">
    <property type="taxonomic scope" value="Eukaryota"/>
</dbReference>
<reference evidence="3" key="1">
    <citation type="submission" date="2010-07" db="EMBL/GenBank/DDBJ databases">
        <title>The genome sequence of Gaeumannomyces graminis var. tritici strain R3-111a-1.</title>
        <authorList>
            <consortium name="The Broad Institute Genome Sequencing Platform"/>
            <person name="Ma L.-J."/>
            <person name="Dead R."/>
            <person name="Young S."/>
            <person name="Zeng Q."/>
            <person name="Koehrsen M."/>
            <person name="Alvarado L."/>
            <person name="Berlin A."/>
            <person name="Chapman S.B."/>
            <person name="Chen Z."/>
            <person name="Freedman E."/>
            <person name="Gellesch M."/>
            <person name="Goldberg J."/>
            <person name="Griggs A."/>
            <person name="Gujja S."/>
            <person name="Heilman E.R."/>
            <person name="Heiman D."/>
            <person name="Hepburn T."/>
            <person name="Howarth C."/>
            <person name="Jen D."/>
            <person name="Larson L."/>
            <person name="Mehta T."/>
            <person name="Neiman D."/>
            <person name="Pearson M."/>
            <person name="Roberts A."/>
            <person name="Saif S."/>
            <person name="Shea T."/>
            <person name="Shenoy N."/>
            <person name="Sisk P."/>
            <person name="Stolte C."/>
            <person name="Sykes S."/>
            <person name="Walk T."/>
            <person name="White J."/>
            <person name="Yandava C."/>
            <person name="Haas B."/>
            <person name="Nusbaum C."/>
            <person name="Birren B."/>
        </authorList>
    </citation>
    <scope>NUCLEOTIDE SEQUENCE [LARGE SCALE GENOMIC DNA]</scope>
    <source>
        <strain evidence="3">R3-111a-1</strain>
    </source>
</reference>
<dbReference type="EMBL" id="GL385395">
    <property type="protein sequence ID" value="EJT81453.1"/>
    <property type="molecule type" value="Genomic_DNA"/>
</dbReference>
<dbReference type="VEuPathDB" id="FungiDB:GGTG_01432"/>
<dbReference type="STRING" id="644352.J3NJK1"/>
<reference evidence="2" key="5">
    <citation type="submission" date="2018-04" db="UniProtKB">
        <authorList>
            <consortium name="EnsemblFungi"/>
        </authorList>
    </citation>
    <scope>IDENTIFICATION</scope>
    <source>
        <strain evidence="2">R3-111a-1</strain>
    </source>
</reference>
<dbReference type="GO" id="GO:0006508">
    <property type="term" value="P:proteolysis"/>
    <property type="evidence" value="ECO:0007669"/>
    <property type="project" value="InterPro"/>
</dbReference>
<dbReference type="Gene3D" id="3.40.50.200">
    <property type="entry name" value="Peptidase S8/S53 domain"/>
    <property type="match status" value="1"/>
</dbReference>
<reference evidence="1" key="2">
    <citation type="submission" date="2010-07" db="EMBL/GenBank/DDBJ databases">
        <authorList>
            <consortium name="The Broad Institute Genome Sequencing Platform"/>
            <consortium name="Broad Institute Genome Sequencing Center for Infectious Disease"/>
            <person name="Ma L.-J."/>
            <person name="Dead R."/>
            <person name="Young S."/>
            <person name="Zeng Q."/>
            <person name="Koehrsen M."/>
            <person name="Alvarado L."/>
            <person name="Berlin A."/>
            <person name="Chapman S.B."/>
            <person name="Chen Z."/>
            <person name="Freedman E."/>
            <person name="Gellesch M."/>
            <person name="Goldberg J."/>
            <person name="Griggs A."/>
            <person name="Gujja S."/>
            <person name="Heilman E.R."/>
            <person name="Heiman D."/>
            <person name="Hepburn T."/>
            <person name="Howarth C."/>
            <person name="Jen D."/>
            <person name="Larson L."/>
            <person name="Mehta T."/>
            <person name="Neiman D."/>
            <person name="Pearson M."/>
            <person name="Roberts A."/>
            <person name="Saif S."/>
            <person name="Shea T."/>
            <person name="Shenoy N."/>
            <person name="Sisk P."/>
            <person name="Stolte C."/>
            <person name="Sykes S."/>
            <person name="Walk T."/>
            <person name="White J."/>
            <person name="Yandava C."/>
            <person name="Haas B."/>
            <person name="Nusbaum C."/>
            <person name="Birren B."/>
        </authorList>
    </citation>
    <scope>NUCLEOTIDE SEQUENCE</scope>
    <source>
        <strain evidence="1">R3-111a-1</strain>
    </source>
</reference>
<evidence type="ECO:0000313" key="1">
    <source>
        <dbReference type="EMBL" id="EJT81453.1"/>
    </source>
</evidence>
<accession>J3NJK1</accession>
<evidence type="ECO:0000313" key="2">
    <source>
        <dbReference type="EnsemblFungi" id="EJT81453"/>
    </source>
</evidence>
<dbReference type="HOGENOM" id="CLU_1023242_0_0_1"/>
<dbReference type="GeneID" id="20341890"/>
<gene>
    <name evidence="2" type="primary">20341890</name>
    <name evidence="1" type="ORF">GGTG_01432</name>
</gene>
<dbReference type="Proteomes" id="UP000006039">
    <property type="component" value="Unassembled WGS sequence"/>
</dbReference>
<dbReference type="SUPFAM" id="SSF52743">
    <property type="entry name" value="Subtilisin-like"/>
    <property type="match status" value="1"/>
</dbReference>
<keyword evidence="3" id="KW-1185">Reference proteome</keyword>
<dbReference type="InterPro" id="IPR036852">
    <property type="entry name" value="Peptidase_S8/S53_dom_sf"/>
</dbReference>
<proteinExistence type="predicted"/>
<sequence>MSFTTLESTEELKAQMQNATRKKNIVMICSTHDEGSRVAKAYPADLSTESKLVIAACDKYGKLWRDVDPRKYDYKVDGVGVPAGVIPFLESMDRISGSSVATALVAGLTSLILSCHRLAHPESPRPAQARQFASADQKSQEPIGIVTKHLDDMSPTKSEQPGFLFLERFAGIDDMIKVGDDVDAETVLRKAFGMMSLLNLTSEWTGTLGSPDTDEDLASLRVTSRNGPTPWGVAVAKTIRLIWFSSKFFSAPHTGDRTRAPKSVKLGLNGYG</sequence>
<dbReference type="AlphaFoldDB" id="J3NJK1"/>
<protein>
    <recommendedName>
        <fullName evidence="4">Peptidase S8/S53 domain-containing protein</fullName>
    </recommendedName>
</protein>
<reference evidence="2" key="4">
    <citation type="journal article" date="2015" name="G3 (Bethesda)">
        <title>Genome sequences of three phytopathogenic species of the Magnaporthaceae family of fungi.</title>
        <authorList>
            <person name="Okagaki L.H."/>
            <person name="Nunes C.C."/>
            <person name="Sailsbery J."/>
            <person name="Clay B."/>
            <person name="Brown D."/>
            <person name="John T."/>
            <person name="Oh Y."/>
            <person name="Young N."/>
            <person name="Fitzgerald M."/>
            <person name="Haas B.J."/>
            <person name="Zeng Q."/>
            <person name="Young S."/>
            <person name="Adiconis X."/>
            <person name="Fan L."/>
            <person name="Levin J.Z."/>
            <person name="Mitchell T.K."/>
            <person name="Okubara P.A."/>
            <person name="Farman M.L."/>
            <person name="Kohn L.M."/>
            <person name="Birren B."/>
            <person name="Ma L.-J."/>
            <person name="Dean R.A."/>
        </authorList>
    </citation>
    <scope>NUCLEOTIDE SEQUENCE</scope>
    <source>
        <strain evidence="2">R3-111a-1</strain>
    </source>
</reference>
<evidence type="ECO:0008006" key="4">
    <source>
        <dbReference type="Google" id="ProtNLM"/>
    </source>
</evidence>
<dbReference type="OrthoDB" id="3565018at2759"/>
<organism evidence="1">
    <name type="scientific">Gaeumannomyces tritici (strain R3-111a-1)</name>
    <name type="common">Wheat and barley take-all root rot fungus</name>
    <name type="synonym">Gaeumannomyces graminis var. tritici</name>
    <dbReference type="NCBI Taxonomy" id="644352"/>
    <lineage>
        <taxon>Eukaryota</taxon>
        <taxon>Fungi</taxon>
        <taxon>Dikarya</taxon>
        <taxon>Ascomycota</taxon>
        <taxon>Pezizomycotina</taxon>
        <taxon>Sordariomycetes</taxon>
        <taxon>Sordariomycetidae</taxon>
        <taxon>Magnaporthales</taxon>
        <taxon>Magnaporthaceae</taxon>
        <taxon>Gaeumannomyces</taxon>
    </lineage>
</organism>
<reference evidence="1" key="3">
    <citation type="submission" date="2010-09" db="EMBL/GenBank/DDBJ databases">
        <title>Annotation of Gaeumannomyces graminis var. tritici R3-111a-1.</title>
        <authorList>
            <consortium name="The Broad Institute Genome Sequencing Platform"/>
            <person name="Ma L.-J."/>
            <person name="Dead R."/>
            <person name="Young S.K."/>
            <person name="Zeng Q."/>
            <person name="Gargeya S."/>
            <person name="Fitzgerald M."/>
            <person name="Haas B."/>
            <person name="Abouelleil A."/>
            <person name="Alvarado L."/>
            <person name="Arachchi H.M."/>
            <person name="Berlin A."/>
            <person name="Brown A."/>
            <person name="Chapman S.B."/>
            <person name="Chen Z."/>
            <person name="Dunbar C."/>
            <person name="Freedman E."/>
            <person name="Gearin G."/>
            <person name="Gellesch M."/>
            <person name="Goldberg J."/>
            <person name="Griggs A."/>
            <person name="Gujja S."/>
            <person name="Heiman D."/>
            <person name="Howarth C."/>
            <person name="Larson L."/>
            <person name="Lui A."/>
            <person name="MacDonald P.J.P."/>
            <person name="Mehta T."/>
            <person name="Montmayeur A."/>
            <person name="Murphy C."/>
            <person name="Neiman D."/>
            <person name="Pearson M."/>
            <person name="Priest M."/>
            <person name="Roberts A."/>
            <person name="Saif S."/>
            <person name="Shea T."/>
            <person name="Shenoy N."/>
            <person name="Sisk P."/>
            <person name="Stolte C."/>
            <person name="Sykes S."/>
            <person name="Yandava C."/>
            <person name="Wortman J."/>
            <person name="Nusbaum C."/>
            <person name="Birren B."/>
        </authorList>
    </citation>
    <scope>NUCLEOTIDE SEQUENCE</scope>
    <source>
        <strain evidence="1">R3-111a-1</strain>
    </source>
</reference>
<dbReference type="GO" id="GO:0004252">
    <property type="term" value="F:serine-type endopeptidase activity"/>
    <property type="evidence" value="ECO:0007669"/>
    <property type="project" value="InterPro"/>
</dbReference>
<dbReference type="RefSeq" id="XP_009217462.1">
    <property type="nucleotide sequence ID" value="XM_009219198.1"/>
</dbReference>
<name>J3NJK1_GAET3</name>
<dbReference type="EnsemblFungi" id="EJT81453">
    <property type="protein sequence ID" value="EJT81453"/>
    <property type="gene ID" value="GGTG_01432"/>
</dbReference>
<evidence type="ECO:0000313" key="3">
    <source>
        <dbReference type="Proteomes" id="UP000006039"/>
    </source>
</evidence>